<protein>
    <submittedName>
        <fullName evidence="1">Uncharacterized protein</fullName>
    </submittedName>
</protein>
<name>A0ACB0FIT8_RANTA</name>
<evidence type="ECO:0000313" key="1">
    <source>
        <dbReference type="EMBL" id="CAI9712997.1"/>
    </source>
</evidence>
<accession>A0ACB0FIT8</accession>
<organism evidence="1 2">
    <name type="scientific">Rangifer tarandus platyrhynchus</name>
    <name type="common">Svalbard reindeer</name>
    <dbReference type="NCBI Taxonomy" id="3082113"/>
    <lineage>
        <taxon>Eukaryota</taxon>
        <taxon>Metazoa</taxon>
        <taxon>Chordata</taxon>
        <taxon>Craniata</taxon>
        <taxon>Vertebrata</taxon>
        <taxon>Euteleostomi</taxon>
        <taxon>Mammalia</taxon>
        <taxon>Eutheria</taxon>
        <taxon>Laurasiatheria</taxon>
        <taxon>Artiodactyla</taxon>
        <taxon>Ruminantia</taxon>
        <taxon>Pecora</taxon>
        <taxon>Cervidae</taxon>
        <taxon>Odocoileinae</taxon>
        <taxon>Rangifer</taxon>
    </lineage>
</organism>
<evidence type="ECO:0000313" key="2">
    <source>
        <dbReference type="Proteomes" id="UP001162501"/>
    </source>
</evidence>
<gene>
    <name evidence="1" type="ORF">MRATA1EN3_LOCUS24210</name>
</gene>
<reference evidence="1" key="1">
    <citation type="submission" date="2023-05" db="EMBL/GenBank/DDBJ databases">
        <authorList>
            <consortium name="ELIXIR-Norway"/>
        </authorList>
    </citation>
    <scope>NUCLEOTIDE SEQUENCE</scope>
</reference>
<dbReference type="EMBL" id="OX596092">
    <property type="protein sequence ID" value="CAI9712997.1"/>
    <property type="molecule type" value="Genomic_DNA"/>
</dbReference>
<proteinExistence type="predicted"/>
<sequence>MASMWQSQDASDSPSQSQNSYNNNNGNNNNNSNAVNYTFHPGRQRSACQRAAPAWRPQPGPLALVPRALPLLSRGQVGGLATSRWGRPPPIPPPGEPHRAGGGGERGSGGSARSCEGLEDITRLSAGGRRAEFRRGSRRRRAGGGDGPTTKRALFCAPPGSWNQWIGGS</sequence>
<dbReference type="Proteomes" id="UP001162501">
    <property type="component" value="Chromosome 8"/>
</dbReference>